<feature type="compositionally biased region" description="Basic residues" evidence="1">
    <location>
        <begin position="153"/>
        <end position="162"/>
    </location>
</feature>
<organism evidence="2 3">
    <name type="scientific">Alkalispirillum mobile</name>
    <dbReference type="NCBI Taxonomy" id="85925"/>
    <lineage>
        <taxon>Bacteria</taxon>
        <taxon>Pseudomonadati</taxon>
        <taxon>Pseudomonadota</taxon>
        <taxon>Gammaproteobacteria</taxon>
        <taxon>Chromatiales</taxon>
        <taxon>Ectothiorhodospiraceae</taxon>
        <taxon>Alkalispirillum</taxon>
    </lineage>
</organism>
<dbReference type="InterPro" id="IPR021736">
    <property type="entry name" value="DUF3305"/>
</dbReference>
<feature type="region of interest" description="Disordered" evidence="1">
    <location>
        <begin position="153"/>
        <end position="175"/>
    </location>
</feature>
<dbReference type="OrthoDB" id="5796920at2"/>
<sequence>MQETNQSANEGGFDATTRLPVGVIMALTGGRWELNGAVVGKRFASDRVQRAPLRQAEDSELWLWTGLHLRLRMRYVDDYALNINDDAPALFVVCGRDAEGVPVPRMVTVSPEEAQGSDATDLRSGAEEVLRTGMPPEVYRWLERFVLDNYKPRRKGGKKKRRTDPEEQWGRKGGQ</sequence>
<proteinExistence type="predicted"/>
<evidence type="ECO:0000313" key="3">
    <source>
        <dbReference type="Proteomes" id="UP000275461"/>
    </source>
</evidence>
<protein>
    <submittedName>
        <fullName evidence="2">Uncharacterized protein DUF3305</fullName>
    </submittedName>
</protein>
<dbReference type="Pfam" id="PF11749">
    <property type="entry name" value="DUF3305"/>
    <property type="match status" value="1"/>
</dbReference>
<feature type="compositionally biased region" description="Basic and acidic residues" evidence="1">
    <location>
        <begin position="163"/>
        <end position="175"/>
    </location>
</feature>
<keyword evidence="3" id="KW-1185">Reference proteome</keyword>
<evidence type="ECO:0000313" key="2">
    <source>
        <dbReference type="EMBL" id="RLK50247.1"/>
    </source>
</evidence>
<dbReference type="RefSeq" id="WP_121440750.1">
    <property type="nucleotide sequence ID" value="NZ_RCDA01000001.1"/>
</dbReference>
<name>A0A498C5K0_9GAMM</name>
<reference evidence="2 3" key="1">
    <citation type="submission" date="2018-10" db="EMBL/GenBank/DDBJ databases">
        <title>Genomic Encyclopedia of Type Strains, Phase IV (KMG-IV): sequencing the most valuable type-strain genomes for metagenomic binning, comparative biology and taxonomic classification.</title>
        <authorList>
            <person name="Goeker M."/>
        </authorList>
    </citation>
    <scope>NUCLEOTIDE SEQUENCE [LARGE SCALE GENOMIC DNA]</scope>
    <source>
        <strain evidence="2 3">DSM 12769</strain>
    </source>
</reference>
<dbReference type="AlphaFoldDB" id="A0A498C5K0"/>
<dbReference type="Proteomes" id="UP000275461">
    <property type="component" value="Unassembled WGS sequence"/>
</dbReference>
<dbReference type="EMBL" id="RCDA01000001">
    <property type="protein sequence ID" value="RLK50247.1"/>
    <property type="molecule type" value="Genomic_DNA"/>
</dbReference>
<accession>A0A498C5K0</accession>
<comment type="caution">
    <text evidence="2">The sequence shown here is derived from an EMBL/GenBank/DDBJ whole genome shotgun (WGS) entry which is preliminary data.</text>
</comment>
<evidence type="ECO:0000256" key="1">
    <source>
        <dbReference type="SAM" id="MobiDB-lite"/>
    </source>
</evidence>
<gene>
    <name evidence="2" type="ORF">DFR31_0137</name>
</gene>